<organism evidence="2 3">
    <name type="scientific">Loktanella fryxellensis</name>
    <dbReference type="NCBI Taxonomy" id="245187"/>
    <lineage>
        <taxon>Bacteria</taxon>
        <taxon>Pseudomonadati</taxon>
        <taxon>Pseudomonadota</taxon>
        <taxon>Alphaproteobacteria</taxon>
        <taxon>Rhodobacterales</taxon>
        <taxon>Roseobacteraceae</taxon>
        <taxon>Loktanella</taxon>
    </lineage>
</organism>
<dbReference type="AlphaFoldDB" id="A0A1H8EN61"/>
<keyword evidence="1" id="KW-0472">Membrane</keyword>
<name>A0A1H8EN61_9RHOB</name>
<dbReference type="Proteomes" id="UP000199585">
    <property type="component" value="Unassembled WGS sequence"/>
</dbReference>
<dbReference type="InterPro" id="IPR046575">
    <property type="entry name" value="DUF6635"/>
</dbReference>
<accession>A0A1H8EN61</accession>
<sequence length="303" mass="32204">MTHPASRTARVDAFARRHFLWPGTLRLHRQALGWDILRAPVNVLLAPVALVLRALAWVLTRLRLPRAAAMLRRPRLLLRTAVAARVEALVLADLLDVPLDARTAASDRAALAQAVLAAPALRDAVRRCGDVAGARGMADRIVTAVADYSGTRAALSEITTALLTLILGAIAFHAVTPGAISIAPRLAGAMSKVAAIAAFPLGDTLGGVWYGAFPVGTPLWLTLALLVALIAAASLVAAFAGVLADPVQVWTGLHRRRLLRLLATCDAATEGATDRPFATHEHLAVRVFDLWDALLLVLRSFRG</sequence>
<feature type="transmembrane region" description="Helical" evidence="1">
    <location>
        <begin position="158"/>
        <end position="181"/>
    </location>
</feature>
<keyword evidence="3" id="KW-1185">Reference proteome</keyword>
<keyword evidence="1" id="KW-0812">Transmembrane</keyword>
<dbReference type="EMBL" id="FOCI01000011">
    <property type="protein sequence ID" value="SEN20959.1"/>
    <property type="molecule type" value="Genomic_DNA"/>
</dbReference>
<dbReference type="RefSeq" id="WP_089902517.1">
    <property type="nucleotide sequence ID" value="NZ_FOCI01000011.1"/>
</dbReference>
<evidence type="ECO:0000313" key="2">
    <source>
        <dbReference type="EMBL" id="SEN20959.1"/>
    </source>
</evidence>
<dbReference type="STRING" id="245187.SAMN04488003_11140"/>
<gene>
    <name evidence="2" type="ORF">SAMN04488003_11140</name>
</gene>
<keyword evidence="1" id="KW-1133">Transmembrane helix</keyword>
<feature type="transmembrane region" description="Helical" evidence="1">
    <location>
        <begin position="193"/>
        <end position="213"/>
    </location>
</feature>
<proteinExistence type="predicted"/>
<dbReference type="OrthoDB" id="9342581at2"/>
<evidence type="ECO:0000256" key="1">
    <source>
        <dbReference type="SAM" id="Phobius"/>
    </source>
</evidence>
<feature type="transmembrane region" description="Helical" evidence="1">
    <location>
        <begin position="219"/>
        <end position="247"/>
    </location>
</feature>
<reference evidence="2 3" key="1">
    <citation type="submission" date="2016-10" db="EMBL/GenBank/DDBJ databases">
        <authorList>
            <person name="de Groot N.N."/>
        </authorList>
    </citation>
    <scope>NUCLEOTIDE SEQUENCE [LARGE SCALE GENOMIC DNA]</scope>
    <source>
        <strain evidence="2 3">DSM 16213</strain>
    </source>
</reference>
<evidence type="ECO:0000313" key="3">
    <source>
        <dbReference type="Proteomes" id="UP000199585"/>
    </source>
</evidence>
<protein>
    <submittedName>
        <fullName evidence="2">Uncharacterized protein</fullName>
    </submittedName>
</protein>
<dbReference type="Pfam" id="PF20340">
    <property type="entry name" value="DUF6635"/>
    <property type="match status" value="2"/>
</dbReference>